<organism evidence="5">
    <name type="scientific">Arabidopsis thaliana</name>
    <name type="common">Mouse-ear cress</name>
    <dbReference type="NCBI Taxonomy" id="3702"/>
    <lineage>
        <taxon>Eukaryota</taxon>
        <taxon>Viridiplantae</taxon>
        <taxon>Streptophyta</taxon>
        <taxon>Embryophyta</taxon>
        <taxon>Tracheophyta</taxon>
        <taxon>Spermatophyta</taxon>
        <taxon>Magnoliopsida</taxon>
        <taxon>eudicotyledons</taxon>
        <taxon>Gunneridae</taxon>
        <taxon>Pentapetalae</taxon>
        <taxon>rosids</taxon>
        <taxon>malvids</taxon>
        <taxon>Brassicales</taxon>
        <taxon>Brassicaceae</taxon>
        <taxon>Camelineae</taxon>
        <taxon>Arabidopsis</taxon>
    </lineage>
</organism>
<dbReference type="CDD" id="cd00590">
    <property type="entry name" value="RRM_SF"/>
    <property type="match status" value="1"/>
</dbReference>
<dbReference type="GO" id="GO:0003723">
    <property type="term" value="F:RNA binding"/>
    <property type="evidence" value="ECO:0007669"/>
    <property type="project" value="UniProtKB-UniRule"/>
</dbReference>
<dbReference type="SUPFAM" id="SSF54928">
    <property type="entry name" value="RNA-binding domain, RBD"/>
    <property type="match status" value="1"/>
</dbReference>
<name>Q6ID24_ARATH</name>
<evidence type="ECO:0000313" key="5">
    <source>
        <dbReference type="EMBL" id="AAT41832.1"/>
    </source>
</evidence>
<dbReference type="InterPro" id="IPR035979">
    <property type="entry name" value="RBD_domain_sf"/>
</dbReference>
<dbReference type="Gene3D" id="3.30.70.330">
    <property type="match status" value="1"/>
</dbReference>
<feature type="region of interest" description="Disordered" evidence="3">
    <location>
        <begin position="1"/>
        <end position="24"/>
    </location>
</feature>
<dbReference type="AlphaFoldDB" id="Q6ID24"/>
<dbReference type="ExpressionAtlas" id="Q6ID24">
    <property type="expression patterns" value="baseline and differential"/>
</dbReference>
<sequence length="117" mass="13452">MSSRGRERMMMKEDGRGRNPPSRHLWVGNLPHGILERELADRFLRFGELESLAFQPGRSYAFVNFNHDEDAFAAIESLQGFPLSGNPLRIEFAKAVSVENSFFFFFFSNACLIWLGF</sequence>
<proteinExistence type="evidence at transcript level"/>
<dbReference type="InterPro" id="IPR000504">
    <property type="entry name" value="RRM_dom"/>
</dbReference>
<keyword evidence="1 2" id="KW-0694">RNA-binding</keyword>
<evidence type="ECO:0000256" key="1">
    <source>
        <dbReference type="ARBA" id="ARBA00022884"/>
    </source>
</evidence>
<reference evidence="5" key="1">
    <citation type="submission" date="2004-06" db="EMBL/GenBank/DDBJ databases">
        <title>Arabidopsis ORF clones.</title>
        <authorList>
            <person name="Cheuk R."/>
            <person name="Chen H."/>
            <person name="Kim C.J."/>
            <person name="Shinn P."/>
            <person name="Ecker J.R."/>
        </authorList>
    </citation>
    <scope>NUCLEOTIDE SEQUENCE</scope>
</reference>
<dbReference type="Pfam" id="PF00076">
    <property type="entry name" value="RRM_1"/>
    <property type="match status" value="1"/>
</dbReference>
<dbReference type="InterPro" id="IPR012677">
    <property type="entry name" value="Nucleotide-bd_a/b_plait_sf"/>
</dbReference>
<accession>Q6ID24</accession>
<feature type="domain" description="RRM" evidence="4">
    <location>
        <begin position="23"/>
        <end position="95"/>
    </location>
</feature>
<evidence type="ECO:0000256" key="3">
    <source>
        <dbReference type="SAM" id="MobiDB-lite"/>
    </source>
</evidence>
<dbReference type="SMART" id="SM00360">
    <property type="entry name" value="RRM"/>
    <property type="match status" value="1"/>
</dbReference>
<dbReference type="PROSITE" id="PS50102">
    <property type="entry name" value="RRM"/>
    <property type="match status" value="1"/>
</dbReference>
<dbReference type="TAIR" id="AT4G12640"/>
<dbReference type="EMBL" id="BT014849">
    <property type="protein sequence ID" value="AAT41832.1"/>
    <property type="molecule type" value="mRNA"/>
</dbReference>
<dbReference type="PANTHER" id="PTHR23189">
    <property type="entry name" value="RNA RECOGNITION MOTIF-CONTAINING"/>
    <property type="match status" value="1"/>
</dbReference>
<protein>
    <submittedName>
        <fullName evidence="5">At4g12630</fullName>
    </submittedName>
</protein>
<evidence type="ECO:0000259" key="4">
    <source>
        <dbReference type="PROSITE" id="PS50102"/>
    </source>
</evidence>
<evidence type="ECO:0000256" key="2">
    <source>
        <dbReference type="PROSITE-ProRule" id="PRU00176"/>
    </source>
</evidence>
<feature type="compositionally biased region" description="Basic and acidic residues" evidence="3">
    <location>
        <begin position="1"/>
        <end position="17"/>
    </location>
</feature>